<dbReference type="Pfam" id="PF11887">
    <property type="entry name" value="Mce4_CUP1"/>
    <property type="match status" value="1"/>
</dbReference>
<accession>A0A4Q7KDK7</accession>
<dbReference type="PANTHER" id="PTHR33371">
    <property type="entry name" value="INTERMEMBRANE PHOSPHOLIPID TRANSPORT SYSTEM BINDING PROTEIN MLAD-RELATED"/>
    <property type="match status" value="1"/>
</dbReference>
<dbReference type="AlphaFoldDB" id="A0A4Q7KDK7"/>
<name>A0A4Q7KDK7_9PSEU</name>
<dbReference type="RefSeq" id="WP_165401553.1">
    <property type="nucleotide sequence ID" value="NZ_SGWQ01000015.1"/>
</dbReference>
<dbReference type="GO" id="GO:0005576">
    <property type="term" value="C:extracellular region"/>
    <property type="evidence" value="ECO:0007669"/>
    <property type="project" value="TreeGrafter"/>
</dbReference>
<gene>
    <name evidence="3" type="ORF">EV193_115105</name>
</gene>
<dbReference type="Pfam" id="PF02470">
    <property type="entry name" value="MlaD"/>
    <property type="match status" value="1"/>
</dbReference>
<dbReference type="InterPro" id="IPR052336">
    <property type="entry name" value="MlaD_Phospholipid_Transporter"/>
</dbReference>
<sequence length="336" mass="35507">MNRGALTGTLIKLTAFVLVAVLATVLVVNTLAKSLEESTKDYSAEFADVLGLRAGSDIRVAGVRVGQVTGITLVDGHAKVDFEVIESQPVPADAQAVVRYHDLLGARYISLLPSATTDSLAPGATIPLARTRPALDLTDLLGGFKPVFDVLRPQEINQLAGELIAVFQGEGGTINSLLAHLVRLTDTVVSKDAVIGQVLGNLNSLLGTMVANTPEFKRLLDGLAALTSGVAADRQQIVDALRGAGNVAASLSTLVERARPAVQRDLNAVNAATGTLERNLDAVNEAIQRAPAFFNTIARTLDYGSWMNIYFCNLRVSLGGQPIHLSVSDHHSAVCR</sequence>
<proteinExistence type="predicted"/>
<evidence type="ECO:0000259" key="2">
    <source>
        <dbReference type="Pfam" id="PF11887"/>
    </source>
</evidence>
<evidence type="ECO:0000313" key="4">
    <source>
        <dbReference type="Proteomes" id="UP000294257"/>
    </source>
</evidence>
<dbReference type="GO" id="GO:0051701">
    <property type="term" value="P:biological process involved in interaction with host"/>
    <property type="evidence" value="ECO:0007669"/>
    <property type="project" value="TreeGrafter"/>
</dbReference>
<evidence type="ECO:0000313" key="3">
    <source>
        <dbReference type="EMBL" id="RZS31226.1"/>
    </source>
</evidence>
<dbReference type="InterPro" id="IPR024516">
    <property type="entry name" value="Mce_C"/>
</dbReference>
<dbReference type="Proteomes" id="UP000294257">
    <property type="component" value="Unassembled WGS sequence"/>
</dbReference>
<dbReference type="InterPro" id="IPR003399">
    <property type="entry name" value="Mce/MlaD"/>
</dbReference>
<keyword evidence="4" id="KW-1185">Reference proteome</keyword>
<feature type="domain" description="Mce/MlaD" evidence="1">
    <location>
        <begin position="39"/>
        <end position="113"/>
    </location>
</feature>
<evidence type="ECO:0000259" key="1">
    <source>
        <dbReference type="Pfam" id="PF02470"/>
    </source>
</evidence>
<comment type="caution">
    <text evidence="3">The sequence shown here is derived from an EMBL/GenBank/DDBJ whole genome shotgun (WGS) entry which is preliminary data.</text>
</comment>
<dbReference type="PANTHER" id="PTHR33371:SF17">
    <property type="entry name" value="MCE-FAMILY PROTEIN MCE1B"/>
    <property type="match status" value="1"/>
</dbReference>
<organism evidence="3 4">
    <name type="scientific">Herbihabitans rhizosphaerae</name>
    <dbReference type="NCBI Taxonomy" id="1872711"/>
    <lineage>
        <taxon>Bacteria</taxon>
        <taxon>Bacillati</taxon>
        <taxon>Actinomycetota</taxon>
        <taxon>Actinomycetes</taxon>
        <taxon>Pseudonocardiales</taxon>
        <taxon>Pseudonocardiaceae</taxon>
        <taxon>Herbihabitans</taxon>
    </lineage>
</organism>
<dbReference type="InterPro" id="IPR005693">
    <property type="entry name" value="Mce"/>
</dbReference>
<dbReference type="EMBL" id="SGWQ01000015">
    <property type="protein sequence ID" value="RZS31226.1"/>
    <property type="molecule type" value="Genomic_DNA"/>
</dbReference>
<protein>
    <submittedName>
        <fullName evidence="3">Phospholipid/cholesterol/gamma-HCH transport system substrate-binding protein</fullName>
    </submittedName>
</protein>
<reference evidence="3 4" key="1">
    <citation type="submission" date="2019-02" db="EMBL/GenBank/DDBJ databases">
        <title>Genomic Encyclopedia of Type Strains, Phase IV (KMG-IV): sequencing the most valuable type-strain genomes for metagenomic binning, comparative biology and taxonomic classification.</title>
        <authorList>
            <person name="Goeker M."/>
        </authorList>
    </citation>
    <scope>NUCLEOTIDE SEQUENCE [LARGE SCALE GENOMIC DNA]</scope>
    <source>
        <strain evidence="3 4">DSM 101727</strain>
    </source>
</reference>
<dbReference type="NCBIfam" id="TIGR00996">
    <property type="entry name" value="Mtu_fam_mce"/>
    <property type="match status" value="1"/>
</dbReference>
<feature type="domain" description="Mammalian cell entry C-terminal" evidence="2">
    <location>
        <begin position="118"/>
        <end position="292"/>
    </location>
</feature>